<dbReference type="EMBL" id="CP080096">
    <property type="protein sequence ID" value="QYD72834.1"/>
    <property type="molecule type" value="Genomic_DNA"/>
</dbReference>
<evidence type="ECO:0000256" key="7">
    <source>
        <dbReference type="ARBA" id="ARBA00022989"/>
    </source>
</evidence>
<feature type="transmembrane region" description="Helical" evidence="11">
    <location>
        <begin position="58"/>
        <end position="80"/>
    </location>
</feature>
<proteinExistence type="inferred from homology"/>
<evidence type="ECO:0000256" key="1">
    <source>
        <dbReference type="ARBA" id="ARBA00004377"/>
    </source>
</evidence>
<evidence type="ECO:0000313" key="14">
    <source>
        <dbReference type="Proteomes" id="UP000826462"/>
    </source>
</evidence>
<dbReference type="Pfam" id="PF12019">
    <property type="entry name" value="GspH"/>
    <property type="match status" value="1"/>
</dbReference>
<organism evidence="13 14">
    <name type="scientific">Paraburkholderia edwinii</name>
    <dbReference type="NCBI Taxonomy" id="2861782"/>
    <lineage>
        <taxon>Bacteria</taxon>
        <taxon>Pseudomonadati</taxon>
        <taxon>Pseudomonadota</taxon>
        <taxon>Betaproteobacteria</taxon>
        <taxon>Burkholderiales</taxon>
        <taxon>Burkholderiaceae</taxon>
        <taxon>Paraburkholderia</taxon>
    </lineage>
</organism>
<keyword evidence="5" id="KW-0997">Cell inner membrane</keyword>
<comment type="subcellular location">
    <subcellularLocation>
        <location evidence="1">Cell inner membrane</location>
        <topology evidence="1">Single-pass membrane protein</topology>
    </subcellularLocation>
</comment>
<name>A0ABX8V0R6_9BURK</name>
<dbReference type="Gene3D" id="3.55.40.10">
    <property type="entry name" value="minor pseudopilin epsh domain"/>
    <property type="match status" value="1"/>
</dbReference>
<evidence type="ECO:0000259" key="12">
    <source>
        <dbReference type="Pfam" id="PF12019"/>
    </source>
</evidence>
<evidence type="ECO:0000256" key="3">
    <source>
        <dbReference type="ARBA" id="ARBA00022475"/>
    </source>
</evidence>
<keyword evidence="7 11" id="KW-1133">Transmembrane helix</keyword>
<gene>
    <name evidence="13" type="ORF">KZJ38_24405</name>
</gene>
<dbReference type="InterPro" id="IPR022346">
    <property type="entry name" value="T2SS_GspH"/>
</dbReference>
<keyword evidence="4" id="KW-0488">Methylation</keyword>
<dbReference type="InterPro" id="IPR012902">
    <property type="entry name" value="N_methyl_site"/>
</dbReference>
<protein>
    <recommendedName>
        <fullName evidence="2">Type II secretion system protein H</fullName>
    </recommendedName>
    <alternativeName>
        <fullName evidence="10">General secretion pathway protein H</fullName>
    </alternativeName>
</protein>
<evidence type="ECO:0000313" key="13">
    <source>
        <dbReference type="EMBL" id="QYD72834.1"/>
    </source>
</evidence>
<dbReference type="PROSITE" id="PS00409">
    <property type="entry name" value="PROKAR_NTER_METHYL"/>
    <property type="match status" value="1"/>
</dbReference>
<feature type="domain" description="General secretion pathway GspH" evidence="12">
    <location>
        <begin position="92"/>
        <end position="186"/>
    </location>
</feature>
<evidence type="ECO:0000256" key="8">
    <source>
        <dbReference type="ARBA" id="ARBA00023136"/>
    </source>
</evidence>
<accession>A0ABX8V0R6</accession>
<dbReference type="Pfam" id="PF07963">
    <property type="entry name" value="N_methyl"/>
    <property type="match status" value="1"/>
</dbReference>
<evidence type="ECO:0000256" key="9">
    <source>
        <dbReference type="ARBA" id="ARBA00025772"/>
    </source>
</evidence>
<evidence type="ECO:0000256" key="4">
    <source>
        <dbReference type="ARBA" id="ARBA00022481"/>
    </source>
</evidence>
<keyword evidence="14" id="KW-1185">Reference proteome</keyword>
<dbReference type="InterPro" id="IPR045584">
    <property type="entry name" value="Pilin-like"/>
</dbReference>
<keyword evidence="6 11" id="KW-0812">Transmembrane</keyword>
<dbReference type="Proteomes" id="UP000826462">
    <property type="component" value="Chromosome 2"/>
</dbReference>
<keyword evidence="8 11" id="KW-0472">Membrane</keyword>
<evidence type="ECO:0000256" key="5">
    <source>
        <dbReference type="ARBA" id="ARBA00022519"/>
    </source>
</evidence>
<evidence type="ECO:0000256" key="2">
    <source>
        <dbReference type="ARBA" id="ARBA00021549"/>
    </source>
</evidence>
<dbReference type="SUPFAM" id="SSF54523">
    <property type="entry name" value="Pili subunits"/>
    <property type="match status" value="1"/>
</dbReference>
<evidence type="ECO:0000256" key="10">
    <source>
        <dbReference type="ARBA" id="ARBA00030775"/>
    </source>
</evidence>
<evidence type="ECO:0000256" key="11">
    <source>
        <dbReference type="SAM" id="Phobius"/>
    </source>
</evidence>
<comment type="similarity">
    <text evidence="9">Belongs to the GSP H family.</text>
</comment>
<keyword evidence="3" id="KW-1003">Cell membrane</keyword>
<reference evidence="13 14" key="1">
    <citation type="submission" date="2021-07" db="EMBL/GenBank/DDBJ databases">
        <title>Paraburkholderia edwinii protects Aspergillus sp. from phenazines by acting as a toxin sponge.</title>
        <authorList>
            <person name="Dahlstrom K.M."/>
            <person name="Newman D.K."/>
        </authorList>
    </citation>
    <scope>NUCLEOTIDE SEQUENCE [LARGE SCALE GENOMIC DNA]</scope>
    <source>
        <strain evidence="13 14">Pe01</strain>
    </source>
</reference>
<evidence type="ECO:0000256" key="6">
    <source>
        <dbReference type="ARBA" id="ARBA00022692"/>
    </source>
</evidence>
<dbReference type="NCBIfam" id="TIGR02532">
    <property type="entry name" value="IV_pilin_GFxxxE"/>
    <property type="match status" value="1"/>
</dbReference>
<sequence>MPISDRGSRRTRCLRQGSLVAGAQPRRAPRRLRLGIVGSGQRHCGTGRVLHRASSRGFTLIEMLVVLMIAGLLIAVVALAPSRNKRTDLNEEAQRLATLLESADDEAQVRSASIAWQPVDGGYRFFQRAENGKWLPLSDDVLGPHRWDADVTGVSIHYTGGAGIQRVVFGDESIEVPVTITLHSGDVSLLVVGTGIGNFAVRRP</sequence>